<reference evidence="18 19" key="1">
    <citation type="submission" date="2018-12" db="EMBL/GenBank/DDBJ databases">
        <title>First genome draft of Desulfovibrio legallis sp. nov.</title>
        <authorList>
            <person name="Ben Dhia O."/>
            <person name="Najjari A."/>
            <person name="Ferjani R."/>
            <person name="Fhoula I."/>
            <person name="Fardeau M.-L."/>
            <person name="Boudabbous A."/>
            <person name="Ouzari H.I."/>
        </authorList>
    </citation>
    <scope>NUCLEOTIDE SEQUENCE [LARGE SCALE GENOMIC DNA]</scope>
    <source>
        <strain evidence="18 19">H1T</strain>
    </source>
</reference>
<dbReference type="GO" id="GO:0046872">
    <property type="term" value="F:metal ion binding"/>
    <property type="evidence" value="ECO:0007669"/>
    <property type="project" value="UniProtKB-KW"/>
</dbReference>
<comment type="cofactor">
    <cofactor evidence="2">
        <name>Co(2+)</name>
        <dbReference type="ChEBI" id="CHEBI:48828"/>
    </cofactor>
</comment>
<feature type="binding site" evidence="13">
    <location>
        <position position="469"/>
    </location>
    <ligand>
        <name>substrate</name>
    </ligand>
</feature>
<evidence type="ECO:0000313" key="18">
    <source>
        <dbReference type="EMBL" id="TBH80855.1"/>
    </source>
</evidence>
<evidence type="ECO:0000256" key="11">
    <source>
        <dbReference type="NCBIfam" id="TIGR00232"/>
    </source>
</evidence>
<dbReference type="Gene3D" id="3.40.50.920">
    <property type="match status" value="1"/>
</dbReference>
<evidence type="ECO:0000256" key="3">
    <source>
        <dbReference type="ARBA" id="ARBA00007131"/>
    </source>
</evidence>
<evidence type="ECO:0000256" key="15">
    <source>
        <dbReference type="PIRSR" id="PIRSR605478-4"/>
    </source>
</evidence>
<dbReference type="FunFam" id="3.40.50.920:FF:000003">
    <property type="entry name" value="Transketolase"/>
    <property type="match status" value="1"/>
</dbReference>
<evidence type="ECO:0000256" key="8">
    <source>
        <dbReference type="ARBA" id="ARBA00022842"/>
    </source>
</evidence>
<dbReference type="InterPro" id="IPR009014">
    <property type="entry name" value="Transketo_C/PFOR_II"/>
</dbReference>
<dbReference type="NCBIfam" id="TIGR00232">
    <property type="entry name" value="tktlase_bact"/>
    <property type="match status" value="1"/>
</dbReference>
<comment type="caution">
    <text evidence="18">The sequence shown here is derived from an EMBL/GenBank/DDBJ whole genome shotgun (WGS) entry which is preliminary data.</text>
</comment>
<keyword evidence="8 15" id="KW-0460">Magnesium</keyword>
<keyword evidence="6 18" id="KW-0808">Transferase</keyword>
<dbReference type="GO" id="GO:0004802">
    <property type="term" value="F:transketolase activity"/>
    <property type="evidence" value="ECO:0007669"/>
    <property type="project" value="UniProtKB-UniRule"/>
</dbReference>
<keyword evidence="9 14" id="KW-0786">Thiamine pyrophosphate</keyword>
<evidence type="ECO:0000256" key="6">
    <source>
        <dbReference type="ARBA" id="ARBA00022679"/>
    </source>
</evidence>
<dbReference type="SUPFAM" id="SSF52518">
    <property type="entry name" value="Thiamin diphosphate-binding fold (THDP-binding)"/>
    <property type="match status" value="2"/>
</dbReference>
<feature type="binding site" evidence="14">
    <location>
        <begin position="114"/>
        <end position="116"/>
    </location>
    <ligand>
        <name>thiamine diphosphate</name>
        <dbReference type="ChEBI" id="CHEBI:58937"/>
    </ligand>
</feature>
<feature type="binding site" evidence="13">
    <location>
        <position position="461"/>
    </location>
    <ligand>
        <name>substrate</name>
    </ligand>
</feature>
<gene>
    <name evidence="18" type="primary">tkt</name>
    <name evidence="18" type="ORF">EB812_04580</name>
</gene>
<name>A0A6H3FDL9_9BACT</name>
<comment type="cofactor">
    <cofactor evidence="15">
        <name>Mg(2+)</name>
        <dbReference type="ChEBI" id="CHEBI:18420"/>
    </cofactor>
    <text evidence="15">Binds 1 Mg(2+) ion per subunit. Can also utilize other divalent metal cations, such as Ca(2+), Mn(2+) and Co(2+).</text>
</comment>
<feature type="binding site" evidence="13">
    <location>
        <position position="384"/>
    </location>
    <ligand>
        <name>substrate</name>
    </ligand>
</feature>
<keyword evidence="7 15" id="KW-0479">Metal-binding</keyword>
<feature type="binding site" evidence="13">
    <location>
        <position position="519"/>
    </location>
    <ligand>
        <name>substrate</name>
    </ligand>
</feature>
<comment type="catalytic activity">
    <reaction evidence="10">
        <text>D-sedoheptulose 7-phosphate + D-glyceraldehyde 3-phosphate = aldehydo-D-ribose 5-phosphate + D-xylulose 5-phosphate</text>
        <dbReference type="Rhea" id="RHEA:10508"/>
        <dbReference type="ChEBI" id="CHEBI:57483"/>
        <dbReference type="ChEBI" id="CHEBI:57737"/>
        <dbReference type="ChEBI" id="CHEBI:58273"/>
        <dbReference type="ChEBI" id="CHEBI:59776"/>
        <dbReference type="EC" id="2.2.1.1"/>
    </reaction>
</comment>
<dbReference type="InterPro" id="IPR049557">
    <property type="entry name" value="Transketolase_CS"/>
</dbReference>
<feature type="binding site" evidence="15">
    <location>
        <position position="187"/>
    </location>
    <ligand>
        <name>Mg(2+)</name>
        <dbReference type="ChEBI" id="CHEBI:18420"/>
    </ligand>
</feature>
<feature type="binding site" evidence="13">
    <location>
        <position position="26"/>
    </location>
    <ligand>
        <name>substrate</name>
    </ligand>
</feature>
<evidence type="ECO:0000256" key="5">
    <source>
        <dbReference type="ARBA" id="ARBA00013152"/>
    </source>
</evidence>
<comment type="cofactor">
    <cofactor evidence="14">
        <name>thiamine diphosphate</name>
        <dbReference type="ChEBI" id="CHEBI:58937"/>
    </cofactor>
    <text evidence="14">Binds 1 thiamine pyrophosphate per subunit. During the reaction, the substrate forms a covalent intermediate with the cofactor.</text>
</comment>
<evidence type="ECO:0000256" key="10">
    <source>
        <dbReference type="ARBA" id="ARBA00049473"/>
    </source>
</evidence>
<comment type="cofactor">
    <cofactor evidence="1">
        <name>Ca(2+)</name>
        <dbReference type="ChEBI" id="CHEBI:29108"/>
    </cofactor>
</comment>
<evidence type="ECO:0000259" key="17">
    <source>
        <dbReference type="SMART" id="SM00861"/>
    </source>
</evidence>
<dbReference type="InterPro" id="IPR033247">
    <property type="entry name" value="Transketolase_fam"/>
</dbReference>
<feature type="binding site" evidence="13">
    <location>
        <position position="473"/>
    </location>
    <ligand>
        <name>substrate</name>
    </ligand>
</feature>
<dbReference type="FunFam" id="3.40.50.970:FF:000004">
    <property type="entry name" value="Transketolase"/>
    <property type="match status" value="1"/>
</dbReference>
<feature type="binding site" evidence="14">
    <location>
        <position position="260"/>
    </location>
    <ligand>
        <name>thiamine diphosphate</name>
        <dbReference type="ChEBI" id="CHEBI:58937"/>
    </ligand>
</feature>
<feature type="active site" description="Proton donor" evidence="12">
    <location>
        <position position="411"/>
    </location>
</feature>
<dbReference type="InterPro" id="IPR005475">
    <property type="entry name" value="Transketolase-like_Pyr-bd"/>
</dbReference>
<accession>A0A6H3FDL9</accession>
<dbReference type="GO" id="GO:0005829">
    <property type="term" value="C:cytosol"/>
    <property type="evidence" value="ECO:0007669"/>
    <property type="project" value="TreeGrafter"/>
</dbReference>
<dbReference type="FunFam" id="3.40.50.970:FF:000003">
    <property type="entry name" value="Transketolase"/>
    <property type="match status" value="1"/>
</dbReference>
<feature type="site" description="Important for catalytic activity" evidence="16">
    <location>
        <position position="26"/>
    </location>
</feature>
<evidence type="ECO:0000256" key="7">
    <source>
        <dbReference type="ARBA" id="ARBA00022723"/>
    </source>
</evidence>
<evidence type="ECO:0000256" key="16">
    <source>
        <dbReference type="PIRSR" id="PIRSR605478-5"/>
    </source>
</evidence>
<feature type="binding site" evidence="13">
    <location>
        <position position="357"/>
    </location>
    <ligand>
        <name>substrate</name>
    </ligand>
</feature>
<dbReference type="GO" id="GO:0009052">
    <property type="term" value="P:pentose-phosphate shunt, non-oxidative branch"/>
    <property type="evidence" value="ECO:0007669"/>
    <property type="project" value="UniProtKB-ARBA"/>
</dbReference>
<dbReference type="Gene3D" id="3.40.50.970">
    <property type="match status" value="2"/>
</dbReference>
<dbReference type="Proteomes" id="UP000292919">
    <property type="component" value="Unassembled WGS sequence"/>
</dbReference>
<feature type="binding site" evidence="14">
    <location>
        <position position="156"/>
    </location>
    <ligand>
        <name>thiamine diphosphate</name>
        <dbReference type="ChEBI" id="CHEBI:58937"/>
    </ligand>
</feature>
<dbReference type="RefSeq" id="WP_130957875.1">
    <property type="nucleotide sequence ID" value="NZ_JBHSHA010000019.1"/>
</dbReference>
<dbReference type="PANTHER" id="PTHR43522">
    <property type="entry name" value="TRANSKETOLASE"/>
    <property type="match status" value="1"/>
</dbReference>
<dbReference type="InterPro" id="IPR005478">
    <property type="entry name" value="Transketolase_bac-like"/>
</dbReference>
<dbReference type="SUPFAM" id="SSF52922">
    <property type="entry name" value="TK C-terminal domain-like"/>
    <property type="match status" value="1"/>
</dbReference>
<feature type="binding site" evidence="15">
    <location>
        <position position="155"/>
    </location>
    <ligand>
        <name>Mg(2+)</name>
        <dbReference type="ChEBI" id="CHEBI:18420"/>
    </ligand>
</feature>
<dbReference type="Pfam" id="PF02779">
    <property type="entry name" value="Transket_pyr"/>
    <property type="match status" value="1"/>
</dbReference>
<dbReference type="Pfam" id="PF22613">
    <property type="entry name" value="Transketolase_C_1"/>
    <property type="match status" value="1"/>
</dbReference>
<evidence type="ECO:0000256" key="14">
    <source>
        <dbReference type="PIRSR" id="PIRSR605478-3"/>
    </source>
</evidence>
<comment type="subunit">
    <text evidence="4">Homodimer.</text>
</comment>
<organism evidence="18 19">
    <name type="scientific">Desulfovibrio legallii</name>
    <dbReference type="NCBI Taxonomy" id="571438"/>
    <lineage>
        <taxon>Bacteria</taxon>
        <taxon>Pseudomonadati</taxon>
        <taxon>Thermodesulfobacteriota</taxon>
        <taxon>Desulfovibrionia</taxon>
        <taxon>Desulfovibrionales</taxon>
        <taxon>Desulfovibrionaceae</taxon>
        <taxon>Desulfovibrio</taxon>
    </lineage>
</organism>
<evidence type="ECO:0000256" key="13">
    <source>
        <dbReference type="PIRSR" id="PIRSR605478-2"/>
    </source>
</evidence>
<feature type="binding site" evidence="15">
    <location>
        <position position="185"/>
    </location>
    <ligand>
        <name>Mg(2+)</name>
        <dbReference type="ChEBI" id="CHEBI:18420"/>
    </ligand>
</feature>
<feature type="binding site" evidence="13">
    <location>
        <position position="260"/>
    </location>
    <ligand>
        <name>substrate</name>
    </ligand>
</feature>
<dbReference type="CDD" id="cd02012">
    <property type="entry name" value="TPP_TK"/>
    <property type="match status" value="1"/>
</dbReference>
<evidence type="ECO:0000256" key="1">
    <source>
        <dbReference type="ARBA" id="ARBA00001913"/>
    </source>
</evidence>
<dbReference type="InterPro" id="IPR005474">
    <property type="entry name" value="Transketolase_N"/>
</dbReference>
<dbReference type="InterPro" id="IPR029061">
    <property type="entry name" value="THDP-binding"/>
</dbReference>
<feature type="domain" description="Transketolase-like pyrimidine-binding" evidence="17">
    <location>
        <begin position="354"/>
        <end position="524"/>
    </location>
</feature>
<evidence type="ECO:0000313" key="19">
    <source>
        <dbReference type="Proteomes" id="UP000292919"/>
    </source>
</evidence>
<feature type="binding site" evidence="14">
    <location>
        <position position="66"/>
    </location>
    <ligand>
        <name>thiamine diphosphate</name>
        <dbReference type="ChEBI" id="CHEBI:58937"/>
    </ligand>
</feature>
<dbReference type="EC" id="2.2.1.1" evidence="5 11"/>
<protein>
    <recommendedName>
        <fullName evidence="5 11">Transketolase</fullName>
        <ecNumber evidence="5 11">2.2.1.1</ecNumber>
    </recommendedName>
</protein>
<feature type="site" description="Important for catalytic activity" evidence="16">
    <location>
        <position position="260"/>
    </location>
</feature>
<dbReference type="InterPro" id="IPR055152">
    <property type="entry name" value="Transketolase-like_C_2"/>
</dbReference>
<proteinExistence type="inferred from homology"/>
<dbReference type="EMBL" id="SIXC01000004">
    <property type="protein sequence ID" value="TBH80855.1"/>
    <property type="molecule type" value="Genomic_DNA"/>
</dbReference>
<evidence type="ECO:0000256" key="4">
    <source>
        <dbReference type="ARBA" id="ARBA00011738"/>
    </source>
</evidence>
<dbReference type="CDD" id="cd07033">
    <property type="entry name" value="TPP_PYR_DXS_TK_like"/>
    <property type="match status" value="1"/>
</dbReference>
<dbReference type="PROSITE" id="PS00801">
    <property type="entry name" value="TRANSKETOLASE_1"/>
    <property type="match status" value="1"/>
</dbReference>
<dbReference type="PANTHER" id="PTHR43522:SF2">
    <property type="entry name" value="TRANSKETOLASE 1-RELATED"/>
    <property type="match status" value="1"/>
</dbReference>
<evidence type="ECO:0000256" key="9">
    <source>
        <dbReference type="ARBA" id="ARBA00023052"/>
    </source>
</evidence>
<feature type="binding site" evidence="14">
    <location>
        <position position="437"/>
    </location>
    <ligand>
        <name>thiamine diphosphate</name>
        <dbReference type="ChEBI" id="CHEBI:58937"/>
    </ligand>
</feature>
<evidence type="ECO:0000256" key="2">
    <source>
        <dbReference type="ARBA" id="ARBA00001941"/>
    </source>
</evidence>
<feature type="binding site" evidence="14">
    <location>
        <position position="185"/>
    </location>
    <ligand>
        <name>thiamine diphosphate</name>
        <dbReference type="ChEBI" id="CHEBI:58937"/>
    </ligand>
</feature>
<dbReference type="Pfam" id="PF00456">
    <property type="entry name" value="Transketolase_N"/>
    <property type="match status" value="1"/>
</dbReference>
<dbReference type="SMART" id="SM00861">
    <property type="entry name" value="Transket_pyr"/>
    <property type="match status" value="1"/>
</dbReference>
<evidence type="ECO:0000256" key="12">
    <source>
        <dbReference type="PIRSR" id="PIRSR605478-1"/>
    </source>
</evidence>
<sequence>MPTRRQCANALRILAVDAIEKARSGHPGAPLGMADMAEALWRHVLRHNPANPRWPDRDRFVLSNGHASMLLYGLLHLSGYDLPLEEIENFRQWGSKAAGHPEYDLDMGVEMTTGPLGQGLASAVGMALAERLLAARYNTPEHAVVDHRTYAFAGDGCLMEGVSYEACSLAGTWGLGRLIVFYDANGISIDGKVDGWFTENVAGRFTACGWQVLGPLDGHDAAALDAALAAAHADEGRPSLIICRTHIGYGSPKADSAACHGSPLGAEGVAAVRQALQWTEPPFVIPQDIRAAWDAHERGQALEAAWQSKFEAYRAAHPGLAAEFERRVRGELPADWADTARRLVEEALNAREDLATRVASRKTLETLVPRLPELLGGSADLTGSVGTLTAASTRLNPPALTGNYISYGVREFGMSAIMNGLALHGGFIPYAGTFLSFADQAKNALRLAALMGVRAVWVFTHDSIGVGEDGPTHQPVEQLNMLRATPGLHVWRPCDTVETAVAWRSALESPCPSVLSLSRQTLPFCPRDAEQVAAIARGGYVLRHCAGTPELILLATGSEVGLALAAATQLEAEGRRVRVVSLPCAELFDAQDADYKESVLPRAVRARIAIEAAAVDWWRKYVGLDGAVLGMERFGASAPGKVVFERLGFTVPHVLRLVQSLLP</sequence>
<keyword evidence="19" id="KW-1185">Reference proteome</keyword>
<dbReference type="AlphaFoldDB" id="A0A6H3FDL9"/>
<comment type="similarity">
    <text evidence="3">Belongs to the transketolase family.</text>
</comment>